<dbReference type="InParanoid" id="H0EW68"/>
<dbReference type="AlphaFoldDB" id="H0EW68"/>
<proteinExistence type="predicted"/>
<dbReference type="HOGENOM" id="CLU_046006_6_1_1"/>
<dbReference type="Proteomes" id="UP000005446">
    <property type="component" value="Unassembled WGS sequence"/>
</dbReference>
<accession>H0EW68</accession>
<sequence length="133" mass="14602">MGLDHFAIPVPAPKFEETIKFLTTSLAFSNFKEITRPIPTVVGLGETAPYIWLSAVEGDEAEFKNVMKGMHIAFNATNGEQVRQFHEAALKAGGTCNGKPGIRFYHEKYYAALQNGTIIHDLGLIPPTQISPI</sequence>
<dbReference type="PANTHER" id="PTHR35006">
    <property type="entry name" value="GLYOXALASE FAMILY PROTEIN (AFU_ORTHOLOGUE AFUA_5G14830)"/>
    <property type="match status" value="1"/>
</dbReference>
<evidence type="ECO:0000313" key="1">
    <source>
        <dbReference type="EMBL" id="EHK97218.1"/>
    </source>
</evidence>
<name>H0EW68_GLAL7</name>
<dbReference type="InterPro" id="IPR029068">
    <property type="entry name" value="Glyas_Bleomycin-R_OHBP_Dase"/>
</dbReference>
<gene>
    <name evidence="1" type="ORF">M7I_7029</name>
</gene>
<dbReference type="Gene3D" id="3.10.180.10">
    <property type="entry name" value="2,3-Dihydroxybiphenyl 1,2-Dioxygenase, domain 1"/>
    <property type="match status" value="1"/>
</dbReference>
<dbReference type="SUPFAM" id="SSF54593">
    <property type="entry name" value="Glyoxalase/Bleomycin resistance protein/Dihydroxybiphenyl dioxygenase"/>
    <property type="match status" value="1"/>
</dbReference>
<reference evidence="1 2" key="1">
    <citation type="journal article" date="2012" name="Eukaryot. Cell">
        <title>Genome sequence of the fungus Glarea lozoyensis: the first genome sequence of a species from the Helotiaceae family.</title>
        <authorList>
            <person name="Youssar L."/>
            <person name="Gruening B.A."/>
            <person name="Erxleben A."/>
            <person name="Guenther S."/>
            <person name="Huettel W."/>
        </authorList>
    </citation>
    <scope>NUCLEOTIDE SEQUENCE [LARGE SCALE GENOMIC DNA]</scope>
    <source>
        <strain evidence="2">ATCC 74030 / MF5533</strain>
    </source>
</reference>
<comment type="caution">
    <text evidence="1">The sequence shown here is derived from an EMBL/GenBank/DDBJ whole genome shotgun (WGS) entry which is preliminary data.</text>
</comment>
<dbReference type="EMBL" id="AGUE01000202">
    <property type="protein sequence ID" value="EHK97218.1"/>
    <property type="molecule type" value="Genomic_DNA"/>
</dbReference>
<dbReference type="OrthoDB" id="10249419at2759"/>
<evidence type="ECO:0008006" key="3">
    <source>
        <dbReference type="Google" id="ProtNLM"/>
    </source>
</evidence>
<organism evidence="1 2">
    <name type="scientific">Glarea lozoyensis (strain ATCC 74030 / MF5533)</name>
    <dbReference type="NCBI Taxonomy" id="1104152"/>
    <lineage>
        <taxon>Eukaryota</taxon>
        <taxon>Fungi</taxon>
        <taxon>Dikarya</taxon>
        <taxon>Ascomycota</taxon>
        <taxon>Pezizomycotina</taxon>
        <taxon>Leotiomycetes</taxon>
        <taxon>Helotiales</taxon>
        <taxon>Helotiaceae</taxon>
        <taxon>Glarea</taxon>
    </lineage>
</organism>
<evidence type="ECO:0000313" key="2">
    <source>
        <dbReference type="Proteomes" id="UP000005446"/>
    </source>
</evidence>
<dbReference type="PANTHER" id="PTHR35006:SF2">
    <property type="entry name" value="GLYOXALASE FAMILY PROTEIN (AFU_ORTHOLOGUE AFUA_5G14830)"/>
    <property type="match status" value="1"/>
</dbReference>
<protein>
    <recommendedName>
        <fullName evidence="3">Glyoxalase/Bleomycin resistance protein/Dihydroxybiphenyl dioxygenase</fullName>
    </recommendedName>
</protein>
<keyword evidence="2" id="KW-1185">Reference proteome</keyword>